<dbReference type="AlphaFoldDB" id="A0A9P4VST5"/>
<evidence type="ECO:0000256" key="2">
    <source>
        <dbReference type="ARBA" id="ARBA00004567"/>
    </source>
</evidence>
<dbReference type="PANTHER" id="PTHR13269">
    <property type="entry name" value="NUCLEOPORIN NDC1"/>
    <property type="match status" value="1"/>
</dbReference>
<feature type="transmembrane region" description="Helical" evidence="14">
    <location>
        <begin position="88"/>
        <end position="113"/>
    </location>
</feature>
<dbReference type="EMBL" id="MU006092">
    <property type="protein sequence ID" value="KAF2840765.1"/>
    <property type="molecule type" value="Genomic_DNA"/>
</dbReference>
<evidence type="ECO:0000256" key="1">
    <source>
        <dbReference type="ARBA" id="ARBA00004232"/>
    </source>
</evidence>
<dbReference type="Pfam" id="PF09531">
    <property type="entry name" value="Ndc1_Nup"/>
    <property type="match status" value="1"/>
</dbReference>
<evidence type="ECO:0000256" key="3">
    <source>
        <dbReference type="ARBA" id="ARBA00005760"/>
    </source>
</evidence>
<feature type="non-terminal residue" evidence="15">
    <location>
        <position position="605"/>
    </location>
</feature>
<evidence type="ECO:0000256" key="6">
    <source>
        <dbReference type="ARBA" id="ARBA00022816"/>
    </source>
</evidence>
<proteinExistence type="inferred from homology"/>
<keyword evidence="7" id="KW-0653">Protein transport</keyword>
<keyword evidence="16" id="KW-1185">Reference proteome</keyword>
<sequence length="605" mass="67993">RPYKVFLTPELHKRWLKGVLSTLALCYLIGLWQGEFHWLWIWFPLGPAGIRTGFLFISILLLHILRIAELRVGPRTTRYPFQTFTQRLTSFAVILTLITYQASAFIFGEVYIWSAPENVRLSLVEHGRSYERPRLNERPLYLRCMFLCLGTVQALLHIYRNSDSVMIPLHKATPLDIKNQATATRTKFQRDKIVRTIKGIFGRSLLQPLIIAFLSPILYIIIFRKRVFHIFLGIIRVWSALPRTAKPGSFPGWIDIMGRFFIEGTLLSIMWEFSNTIFNMFMVREPVKHIKLLEEKPVSGNSKDPNGTLLLGLKAKAEMTKSFAFWELSLITSRFETRRKTIYEELNRPGGTTWTQLLAICLSELSTIKSRIEGDANPKPPEDPQAPPIQTLPKISKPLAIQETIFSKPAPPADFRSSVGHSIGVLAKAYGNSSSPPLKGTAKRLRELGNKHQFTIPSPQIKKDTEARLQKAKESPLGWPFRATFERSITAALLGRNTGASASTIVDAADALSGLAVLSLKEDSFGSVHESIPTIVKGLVGALKTIDSFAEKERGKFGVEHGWGEGLVGEVREALRADLEKVVQAFAEYLTGLGMKAEEVREAKE</sequence>
<dbReference type="Proteomes" id="UP000799429">
    <property type="component" value="Unassembled WGS sequence"/>
</dbReference>
<dbReference type="InterPro" id="IPR019049">
    <property type="entry name" value="Nucleoporin_prot_Ndc1/Nup"/>
</dbReference>
<accession>A0A9P4VST5</accession>
<keyword evidence="8 14" id="KW-1133">Transmembrane helix</keyword>
<comment type="subcellular location">
    <subcellularLocation>
        <location evidence="1">Nucleus membrane</location>
        <topology evidence="1">Multi-pass membrane protein</topology>
    </subcellularLocation>
    <subcellularLocation>
        <location evidence="2">Nucleus</location>
        <location evidence="2">Nuclear pore complex</location>
    </subcellularLocation>
</comment>
<evidence type="ECO:0000256" key="4">
    <source>
        <dbReference type="ARBA" id="ARBA00022448"/>
    </source>
</evidence>
<reference evidence="15" key="1">
    <citation type="journal article" date="2020" name="Stud. Mycol.">
        <title>101 Dothideomycetes genomes: a test case for predicting lifestyles and emergence of pathogens.</title>
        <authorList>
            <person name="Haridas S."/>
            <person name="Albert R."/>
            <person name="Binder M."/>
            <person name="Bloem J."/>
            <person name="Labutti K."/>
            <person name="Salamov A."/>
            <person name="Andreopoulos B."/>
            <person name="Baker S."/>
            <person name="Barry K."/>
            <person name="Bills G."/>
            <person name="Bluhm B."/>
            <person name="Cannon C."/>
            <person name="Castanera R."/>
            <person name="Culley D."/>
            <person name="Daum C."/>
            <person name="Ezra D."/>
            <person name="Gonzalez J."/>
            <person name="Henrissat B."/>
            <person name="Kuo A."/>
            <person name="Liang C."/>
            <person name="Lipzen A."/>
            <person name="Lutzoni F."/>
            <person name="Magnuson J."/>
            <person name="Mondo S."/>
            <person name="Nolan M."/>
            <person name="Ohm R."/>
            <person name="Pangilinan J."/>
            <person name="Park H.-J."/>
            <person name="Ramirez L."/>
            <person name="Alfaro M."/>
            <person name="Sun H."/>
            <person name="Tritt A."/>
            <person name="Yoshinaga Y."/>
            <person name="Zwiers L.-H."/>
            <person name="Turgeon B."/>
            <person name="Goodwin S."/>
            <person name="Spatafora J."/>
            <person name="Crous P."/>
            <person name="Grigoriev I."/>
        </authorList>
    </citation>
    <scope>NUCLEOTIDE SEQUENCE</scope>
    <source>
        <strain evidence="15">CBS 101060</strain>
    </source>
</reference>
<evidence type="ECO:0000313" key="15">
    <source>
        <dbReference type="EMBL" id="KAF2840765.1"/>
    </source>
</evidence>
<feature type="compositionally biased region" description="Basic and acidic residues" evidence="13">
    <location>
        <begin position="372"/>
        <end position="382"/>
    </location>
</feature>
<dbReference type="GO" id="GO:0070762">
    <property type="term" value="C:nuclear pore transmembrane ring"/>
    <property type="evidence" value="ECO:0007669"/>
    <property type="project" value="TreeGrafter"/>
</dbReference>
<feature type="transmembrane region" description="Helical" evidence="14">
    <location>
        <begin position="49"/>
        <end position="68"/>
    </location>
</feature>
<evidence type="ECO:0000256" key="13">
    <source>
        <dbReference type="SAM" id="MobiDB-lite"/>
    </source>
</evidence>
<organism evidence="15 16">
    <name type="scientific">Patellaria atrata CBS 101060</name>
    <dbReference type="NCBI Taxonomy" id="1346257"/>
    <lineage>
        <taxon>Eukaryota</taxon>
        <taxon>Fungi</taxon>
        <taxon>Dikarya</taxon>
        <taxon>Ascomycota</taxon>
        <taxon>Pezizomycotina</taxon>
        <taxon>Dothideomycetes</taxon>
        <taxon>Dothideomycetes incertae sedis</taxon>
        <taxon>Patellariales</taxon>
        <taxon>Patellariaceae</taxon>
        <taxon>Patellaria</taxon>
    </lineage>
</organism>
<keyword evidence="10" id="KW-0906">Nuclear pore complex</keyword>
<keyword evidence="12" id="KW-0539">Nucleus</keyword>
<feature type="region of interest" description="Disordered" evidence="13">
    <location>
        <begin position="372"/>
        <end position="391"/>
    </location>
</feature>
<name>A0A9P4VST5_9PEZI</name>
<dbReference type="GO" id="GO:0051028">
    <property type="term" value="P:mRNA transport"/>
    <property type="evidence" value="ECO:0007669"/>
    <property type="project" value="UniProtKB-KW"/>
</dbReference>
<evidence type="ECO:0000256" key="10">
    <source>
        <dbReference type="ARBA" id="ARBA00023132"/>
    </source>
</evidence>
<comment type="caution">
    <text evidence="15">The sequence shown here is derived from an EMBL/GenBank/DDBJ whole genome shotgun (WGS) entry which is preliminary data.</text>
</comment>
<dbReference type="GO" id="GO:0070631">
    <property type="term" value="P:spindle pole body localization"/>
    <property type="evidence" value="ECO:0007669"/>
    <property type="project" value="TreeGrafter"/>
</dbReference>
<keyword evidence="6" id="KW-0509">mRNA transport</keyword>
<evidence type="ECO:0000313" key="16">
    <source>
        <dbReference type="Proteomes" id="UP000799429"/>
    </source>
</evidence>
<evidence type="ECO:0000256" key="12">
    <source>
        <dbReference type="ARBA" id="ARBA00023242"/>
    </source>
</evidence>
<gene>
    <name evidence="15" type="ORF">M501DRAFT_918780</name>
</gene>
<keyword evidence="5 14" id="KW-0812">Transmembrane</keyword>
<dbReference type="GO" id="GO:0005816">
    <property type="term" value="C:spindle pole body"/>
    <property type="evidence" value="ECO:0007669"/>
    <property type="project" value="TreeGrafter"/>
</dbReference>
<feature type="transmembrane region" description="Helical" evidence="14">
    <location>
        <begin position="20"/>
        <end position="43"/>
    </location>
</feature>
<feature type="non-terminal residue" evidence="15">
    <location>
        <position position="1"/>
    </location>
</feature>
<evidence type="ECO:0008006" key="17">
    <source>
        <dbReference type="Google" id="ProtNLM"/>
    </source>
</evidence>
<evidence type="ECO:0000256" key="14">
    <source>
        <dbReference type="SAM" id="Phobius"/>
    </source>
</evidence>
<dbReference type="GO" id="GO:0015031">
    <property type="term" value="P:protein transport"/>
    <property type="evidence" value="ECO:0007669"/>
    <property type="project" value="UniProtKB-KW"/>
</dbReference>
<dbReference type="GO" id="GO:0006999">
    <property type="term" value="P:nuclear pore organization"/>
    <property type="evidence" value="ECO:0007669"/>
    <property type="project" value="TreeGrafter"/>
</dbReference>
<evidence type="ECO:0000256" key="7">
    <source>
        <dbReference type="ARBA" id="ARBA00022927"/>
    </source>
</evidence>
<comment type="similarity">
    <text evidence="3">Belongs to the NDC1 family.</text>
</comment>
<protein>
    <recommendedName>
        <fullName evidence="17">Nuclear envelope protein</fullName>
    </recommendedName>
</protein>
<dbReference type="OrthoDB" id="67850at2759"/>
<feature type="transmembrane region" description="Helical" evidence="14">
    <location>
        <begin position="200"/>
        <end position="222"/>
    </location>
</feature>
<dbReference type="PANTHER" id="PTHR13269:SF6">
    <property type="entry name" value="NUCLEOPORIN NDC1"/>
    <property type="match status" value="1"/>
</dbReference>
<evidence type="ECO:0000256" key="5">
    <source>
        <dbReference type="ARBA" id="ARBA00022692"/>
    </source>
</evidence>
<evidence type="ECO:0000256" key="11">
    <source>
        <dbReference type="ARBA" id="ARBA00023136"/>
    </source>
</evidence>
<keyword evidence="9" id="KW-0811">Translocation</keyword>
<keyword evidence="11 14" id="KW-0472">Membrane</keyword>
<evidence type="ECO:0000256" key="8">
    <source>
        <dbReference type="ARBA" id="ARBA00022989"/>
    </source>
</evidence>
<feature type="transmembrane region" description="Helical" evidence="14">
    <location>
        <begin position="140"/>
        <end position="159"/>
    </location>
</feature>
<dbReference type="GO" id="GO:0031965">
    <property type="term" value="C:nuclear membrane"/>
    <property type="evidence" value="ECO:0007669"/>
    <property type="project" value="UniProtKB-SubCell"/>
</dbReference>
<evidence type="ECO:0000256" key="9">
    <source>
        <dbReference type="ARBA" id="ARBA00023010"/>
    </source>
</evidence>
<dbReference type="GO" id="GO:0106166">
    <property type="term" value="F:spindle pole body-nuclear membrane anchor activity"/>
    <property type="evidence" value="ECO:0007669"/>
    <property type="project" value="TreeGrafter"/>
</dbReference>
<keyword evidence="4" id="KW-0813">Transport</keyword>